<dbReference type="PROSITE" id="PS00198">
    <property type="entry name" value="4FE4S_FER_1"/>
    <property type="match status" value="1"/>
</dbReference>
<dbReference type="KEGG" id="meme:HYG87_07950"/>
<feature type="domain" description="4Fe-4S ferredoxin-type" evidence="1">
    <location>
        <begin position="1"/>
        <end position="28"/>
    </location>
</feature>
<dbReference type="GeneID" id="64820689"/>
<keyword evidence="3" id="KW-1185">Reference proteome</keyword>
<sequence length="58" mass="6338">MIFQAELCGYCGACASVCPLGIIELNGYKIEVLEGCNNCKNCIYICPLGAFQEEKDEI</sequence>
<reference evidence="2" key="1">
    <citation type="submission" date="2020-07" db="EMBL/GenBank/DDBJ databases">
        <title>Methanobacterium. sp. MethCan genome.</title>
        <authorList>
            <person name="Postec A."/>
            <person name="Quemeneur M."/>
        </authorList>
    </citation>
    <scope>NUCLEOTIDE SEQUENCE</scope>
    <source>
        <strain evidence="2">MethCAN</strain>
    </source>
</reference>
<dbReference type="Pfam" id="PF00037">
    <property type="entry name" value="Fer4"/>
    <property type="match status" value="1"/>
</dbReference>
<dbReference type="Proteomes" id="UP000681041">
    <property type="component" value="Chromosome"/>
</dbReference>
<gene>
    <name evidence="2" type="ORF">HYG87_07950</name>
</gene>
<dbReference type="PROSITE" id="PS51379">
    <property type="entry name" value="4FE4S_FER_2"/>
    <property type="match status" value="2"/>
</dbReference>
<dbReference type="AlphaFoldDB" id="A0A8T8K542"/>
<dbReference type="GO" id="GO:0016491">
    <property type="term" value="F:oxidoreductase activity"/>
    <property type="evidence" value="ECO:0007669"/>
    <property type="project" value="UniProtKB-ARBA"/>
</dbReference>
<dbReference type="Pfam" id="PF12800">
    <property type="entry name" value="Fer4_4"/>
    <property type="match status" value="1"/>
</dbReference>
<proteinExistence type="predicted"/>
<dbReference type="EMBL" id="CP058560">
    <property type="protein sequence ID" value="QUH23698.1"/>
    <property type="molecule type" value="Genomic_DNA"/>
</dbReference>
<dbReference type="InterPro" id="IPR017896">
    <property type="entry name" value="4Fe4S_Fe-S-bd"/>
</dbReference>
<dbReference type="Gene3D" id="3.30.70.20">
    <property type="match status" value="1"/>
</dbReference>
<organism evidence="2 3">
    <name type="scientific">Methanobacterium alkalithermotolerans</name>
    <dbReference type="NCBI Taxonomy" id="2731220"/>
    <lineage>
        <taxon>Archaea</taxon>
        <taxon>Methanobacteriati</taxon>
        <taxon>Methanobacteriota</taxon>
        <taxon>Methanomada group</taxon>
        <taxon>Methanobacteria</taxon>
        <taxon>Methanobacteriales</taxon>
        <taxon>Methanobacteriaceae</taxon>
        <taxon>Methanobacterium</taxon>
    </lineage>
</organism>
<dbReference type="OrthoDB" id="15347at2157"/>
<dbReference type="SUPFAM" id="SSF54862">
    <property type="entry name" value="4Fe-4S ferredoxins"/>
    <property type="match status" value="1"/>
</dbReference>
<dbReference type="InterPro" id="IPR017900">
    <property type="entry name" value="4Fe4S_Fe_S_CS"/>
</dbReference>
<evidence type="ECO:0000259" key="1">
    <source>
        <dbReference type="PROSITE" id="PS51379"/>
    </source>
</evidence>
<evidence type="ECO:0000313" key="3">
    <source>
        <dbReference type="Proteomes" id="UP000681041"/>
    </source>
</evidence>
<dbReference type="RefSeq" id="WP_211532654.1">
    <property type="nucleotide sequence ID" value="NZ_CP058560.1"/>
</dbReference>
<accession>A0A8T8K542</accession>
<protein>
    <submittedName>
        <fullName evidence="2">4Fe-4S binding protein</fullName>
    </submittedName>
</protein>
<evidence type="ECO:0000313" key="2">
    <source>
        <dbReference type="EMBL" id="QUH23698.1"/>
    </source>
</evidence>
<name>A0A8T8K542_9EURY</name>
<feature type="domain" description="4Fe-4S ferredoxin-type" evidence="1">
    <location>
        <begin position="34"/>
        <end position="56"/>
    </location>
</feature>